<evidence type="ECO:0000256" key="1">
    <source>
        <dbReference type="ARBA" id="ARBA00004225"/>
    </source>
</evidence>
<evidence type="ECO:0000313" key="8">
    <source>
        <dbReference type="Proteomes" id="UP001448207"/>
    </source>
</evidence>
<keyword evidence="2 6" id="KW-0812">Transmembrane</keyword>
<keyword evidence="3 6" id="KW-1133">Transmembrane helix</keyword>
<evidence type="ECO:0000256" key="6">
    <source>
        <dbReference type="SAM" id="Phobius"/>
    </source>
</evidence>
<keyword evidence="8" id="KW-1185">Reference proteome</keyword>
<accession>A0ABR3AL76</accession>
<dbReference type="InterPro" id="IPR013946">
    <property type="entry name" value="NCA2-like"/>
</dbReference>
<proteinExistence type="predicted"/>
<comment type="caution">
    <text evidence="7">The sequence shown here is derived from an EMBL/GenBank/DDBJ whole genome shotgun (WGS) entry which is preliminary data.</text>
</comment>
<feature type="transmembrane region" description="Helical" evidence="6">
    <location>
        <begin position="527"/>
        <end position="550"/>
    </location>
</feature>
<organism evidence="7 8">
    <name type="scientific">Phycomyces blakesleeanus</name>
    <dbReference type="NCBI Taxonomy" id="4837"/>
    <lineage>
        <taxon>Eukaryota</taxon>
        <taxon>Fungi</taxon>
        <taxon>Fungi incertae sedis</taxon>
        <taxon>Mucoromycota</taxon>
        <taxon>Mucoromycotina</taxon>
        <taxon>Mucoromycetes</taxon>
        <taxon>Mucorales</taxon>
        <taxon>Phycomycetaceae</taxon>
        <taxon>Phycomyces</taxon>
    </lineage>
</organism>
<comment type="subcellular location">
    <subcellularLocation>
        <location evidence="1">Mitochondrion membrane</location>
        <topology evidence="1">Multi-pass membrane protein</topology>
    </subcellularLocation>
</comment>
<evidence type="ECO:0000256" key="3">
    <source>
        <dbReference type="ARBA" id="ARBA00022989"/>
    </source>
</evidence>
<evidence type="ECO:0000256" key="5">
    <source>
        <dbReference type="ARBA" id="ARBA00023136"/>
    </source>
</evidence>
<sequence length="662" mass="75215">MTTYVDEKVKQLNSSLLTAFQNLDAPQLLTNEPGKQSDMHTARDQGDKLRFLSNAIPSLDLNSSTTLTNLTQLEDVLDSYITITNTTSTTATATANNTDPSIEWLFVAKCTVAAYAFVFSKVLNSTLPLSESIHYWNDIHGNSIQEIYYALQTAPARIGQLAVNTLQQARTSQVGIKSVLSSQKHIISSLFPVHAKAWTKEKMHRSPIQFLSEMSRRPLILQLIRDEIGQKKKNLEYFRSQQAARLGLLIKMTPQFTSDEANETNDSTTFESTISYQTSRCVELIGCVLEPFMNEIDPLGFGASGDKNLKRSMGALQTLSPESNEPAYYAKRLSVFLKSWEKCEQNLDSVYQIYGPLSVATRYWIPTLTLFLTGDIAIKYVFKRKDDIKQWIKELAITGHDFVVHWIWEPILKVWDTIRLKDQSLTLLSKEGLRSDLESLERMVINFAKDNCHMSEVDISRIPLQIKEGDMSLVLKAYEQEMKNPIKNAVAGNLIQTLLIQVQKTKVDVDLAMSALDKLLKSNELNFAFLAVAPSMLLTWASFSWINNFYKSRTGQKVRKIGQPLRDTLRRVERLLNLGSLAGERKEDGSQSDSNDGLLSCESQGTLLCEVHLLRSYAHGLPNRNSMRELFMQDLRDLEDPNLTRSQKIQTIARMYRHWRFL</sequence>
<dbReference type="EMBL" id="JBCLYO010000029">
    <property type="protein sequence ID" value="KAL0077012.1"/>
    <property type="molecule type" value="Genomic_DNA"/>
</dbReference>
<dbReference type="Proteomes" id="UP001448207">
    <property type="component" value="Unassembled WGS sequence"/>
</dbReference>
<protein>
    <submittedName>
        <fullName evidence="7">ATP synthase regulation protein NCA2-domain-containing protein</fullName>
    </submittedName>
</protein>
<evidence type="ECO:0000256" key="4">
    <source>
        <dbReference type="ARBA" id="ARBA00023128"/>
    </source>
</evidence>
<dbReference type="Pfam" id="PF08637">
    <property type="entry name" value="NCA2"/>
    <property type="match status" value="1"/>
</dbReference>
<dbReference type="PANTHER" id="PTHR28234">
    <property type="entry name" value="NUCLEAR CONTROL OF ATPASE PROTEIN 2"/>
    <property type="match status" value="1"/>
</dbReference>
<keyword evidence="5 6" id="KW-0472">Membrane</keyword>
<dbReference type="PANTHER" id="PTHR28234:SF1">
    <property type="entry name" value="NUCLEAR CONTROL OF ATPASE PROTEIN 2"/>
    <property type="match status" value="1"/>
</dbReference>
<name>A0ABR3AL76_PHYBL</name>
<reference evidence="7 8" key="1">
    <citation type="submission" date="2024-04" db="EMBL/GenBank/DDBJ databases">
        <title>Symmetric and asymmetric DNA N6-adenine methylation regulates different biological responses in Mucorales.</title>
        <authorList>
            <consortium name="Lawrence Berkeley National Laboratory"/>
            <person name="Lax C."/>
            <person name="Mondo S.J."/>
            <person name="Osorio-Concepcion M."/>
            <person name="Muszewska A."/>
            <person name="Corrochano-Luque M."/>
            <person name="Gutierrez G."/>
            <person name="Riley R."/>
            <person name="Lipzen A."/>
            <person name="Guo J."/>
            <person name="Hundley H."/>
            <person name="Amirebrahimi M."/>
            <person name="Ng V."/>
            <person name="Lorenzo-Gutierrez D."/>
            <person name="Binder U."/>
            <person name="Yang J."/>
            <person name="Song Y."/>
            <person name="Canovas D."/>
            <person name="Navarro E."/>
            <person name="Freitag M."/>
            <person name="Gabaldon T."/>
            <person name="Grigoriev I.V."/>
            <person name="Corrochano L.M."/>
            <person name="Nicolas F.E."/>
            <person name="Garre V."/>
        </authorList>
    </citation>
    <scope>NUCLEOTIDE SEQUENCE [LARGE SCALE GENOMIC DNA]</scope>
    <source>
        <strain evidence="7 8">L51</strain>
    </source>
</reference>
<gene>
    <name evidence="7" type="ORF">J3Q64DRAFT_1770131</name>
</gene>
<evidence type="ECO:0000256" key="2">
    <source>
        <dbReference type="ARBA" id="ARBA00022692"/>
    </source>
</evidence>
<evidence type="ECO:0000313" key="7">
    <source>
        <dbReference type="EMBL" id="KAL0077012.1"/>
    </source>
</evidence>
<keyword evidence="4" id="KW-0496">Mitochondrion</keyword>